<feature type="region of interest" description="Disordered" evidence="4">
    <location>
        <begin position="285"/>
        <end position="325"/>
    </location>
</feature>
<dbReference type="Pfam" id="PF00439">
    <property type="entry name" value="Bromodomain"/>
    <property type="match status" value="1"/>
</dbReference>
<reference evidence="6" key="1">
    <citation type="submission" date="2014-01" db="EMBL/GenBank/DDBJ databases">
        <authorList>
            <person name="Aslett M."/>
        </authorList>
    </citation>
    <scope>NUCLEOTIDE SEQUENCE</scope>
</reference>
<dbReference type="PROSITE" id="PS00633">
    <property type="entry name" value="BROMODOMAIN_1"/>
    <property type="match status" value="1"/>
</dbReference>
<dbReference type="Proteomes" id="UP000030665">
    <property type="component" value="Unassembled WGS sequence"/>
</dbReference>
<dbReference type="SMART" id="SM00297">
    <property type="entry name" value="BROMO"/>
    <property type="match status" value="1"/>
</dbReference>
<name>A0A077ZE85_TRITR</name>
<proteinExistence type="predicted"/>
<dbReference type="PROSITE" id="PS50014">
    <property type="entry name" value="BROMODOMAIN_2"/>
    <property type="match status" value="1"/>
</dbReference>
<dbReference type="GO" id="GO:0007338">
    <property type="term" value="P:single fertilization"/>
    <property type="evidence" value="ECO:0007669"/>
    <property type="project" value="TreeGrafter"/>
</dbReference>
<dbReference type="Gene3D" id="1.20.920.10">
    <property type="entry name" value="Bromodomain-like"/>
    <property type="match status" value="1"/>
</dbReference>
<sequence>MSTDTRSSLILDTLICLLRGITGRREVSLNNYNRYFYRLMTNYWEALGFGPNPFGPDINKANYHRLPLYVRVKLMYALCELRLTRNDVEHSLREFSGDSMRVIRLGEDRNGVTYWYFYGTRLYAEDPEIKITIPLRHGDKKKRKRLRISNAQIQIHGATKLPFLDESEKAEKAVPAETVIAVSAMPQEESVREEEELQRNLGLTRNETASSLSRLAGEIYSANEANSDEEHESFKEDQSELKSSGIASPASSCNPGWSAPDAEMSHNSTELKVDEITSHIESEAKSFTSNVNDSANEIRDSSAGTSEPCPSGAVEPEPWLDQPFLKPPARRRWHVRCDTFDDWKNLVDSLKGSAVSKERRLYDLLQNSFLPEIEKFYEQKKVEKQQRENEMVRRLSERLETRRSLRERAPPPLLHEFFYSGDEDDHEISMSEDRRRQLDIERREQRYRMRALEKEKQEKLKERAREERARRMEMRKRRQAGDFLASNDDIVLNDRSLNELDIQLELEFMYGQLEKLLYALKENNDAWPFIEPVTEDIAPNYFEFIKKPMDLETIEAKLMNREYKNKLEFIEDINLMLLNCLEYNGLKNGSASFRLRFFNCPLFF</sequence>
<feature type="compositionally biased region" description="Polar residues" evidence="4">
    <location>
        <begin position="241"/>
        <end position="255"/>
    </location>
</feature>
<keyword evidence="1 2" id="KW-0103">Bromodomain</keyword>
<dbReference type="EMBL" id="HG806389">
    <property type="protein sequence ID" value="CDW58661.1"/>
    <property type="molecule type" value="Genomic_DNA"/>
</dbReference>
<feature type="coiled-coil region" evidence="3">
    <location>
        <begin position="435"/>
        <end position="477"/>
    </location>
</feature>
<evidence type="ECO:0000313" key="6">
    <source>
        <dbReference type="EMBL" id="CDW58661.1"/>
    </source>
</evidence>
<evidence type="ECO:0000256" key="1">
    <source>
        <dbReference type="ARBA" id="ARBA00023117"/>
    </source>
</evidence>
<dbReference type="PANTHER" id="PTHR47092">
    <property type="entry name" value="CAT EYE SYNDROME CRITICAL REGION PROTEIN 2"/>
    <property type="match status" value="1"/>
</dbReference>
<organism evidence="6 7">
    <name type="scientific">Trichuris trichiura</name>
    <name type="common">Whipworm</name>
    <name type="synonym">Trichocephalus trichiurus</name>
    <dbReference type="NCBI Taxonomy" id="36087"/>
    <lineage>
        <taxon>Eukaryota</taxon>
        <taxon>Metazoa</taxon>
        <taxon>Ecdysozoa</taxon>
        <taxon>Nematoda</taxon>
        <taxon>Enoplea</taxon>
        <taxon>Dorylaimia</taxon>
        <taxon>Trichinellida</taxon>
        <taxon>Trichuridae</taxon>
        <taxon>Trichuris</taxon>
    </lineage>
</organism>
<feature type="compositionally biased region" description="Polar residues" evidence="4">
    <location>
        <begin position="285"/>
        <end position="295"/>
    </location>
</feature>
<accession>A0A077ZE85</accession>
<dbReference type="InterPro" id="IPR029614">
    <property type="entry name" value="CECR2"/>
</dbReference>
<evidence type="ECO:0000256" key="2">
    <source>
        <dbReference type="PROSITE-ProRule" id="PRU00035"/>
    </source>
</evidence>
<gene>
    <name evidence="6" type="ORF">TTRE_0000698501</name>
</gene>
<keyword evidence="3" id="KW-0175">Coiled coil</keyword>
<feature type="domain" description="Bromo" evidence="5">
    <location>
        <begin position="521"/>
        <end position="591"/>
    </location>
</feature>
<dbReference type="SUPFAM" id="SSF47370">
    <property type="entry name" value="Bromodomain"/>
    <property type="match status" value="1"/>
</dbReference>
<evidence type="ECO:0000313" key="7">
    <source>
        <dbReference type="Proteomes" id="UP000030665"/>
    </source>
</evidence>
<protein>
    <submittedName>
        <fullName evidence="6">Bromodomain domain containing protein</fullName>
    </submittedName>
</protein>
<reference evidence="6" key="2">
    <citation type="submission" date="2014-03" db="EMBL/GenBank/DDBJ databases">
        <title>The whipworm genome and dual-species transcriptomics of an intimate host-pathogen interaction.</title>
        <authorList>
            <person name="Foth B.J."/>
            <person name="Tsai I.J."/>
            <person name="Reid A.J."/>
            <person name="Bancroft A.J."/>
            <person name="Nichol S."/>
            <person name="Tracey A."/>
            <person name="Holroyd N."/>
            <person name="Cotton J.A."/>
            <person name="Stanley E.J."/>
            <person name="Zarowiecki M."/>
            <person name="Liu J.Z."/>
            <person name="Huckvale T."/>
            <person name="Cooper P.J."/>
            <person name="Grencis R.K."/>
            <person name="Berriman M."/>
        </authorList>
    </citation>
    <scope>NUCLEOTIDE SEQUENCE [LARGE SCALE GENOMIC DNA]</scope>
</reference>
<keyword evidence="7" id="KW-1185">Reference proteome</keyword>
<dbReference type="InterPro" id="IPR018359">
    <property type="entry name" value="Bromodomain_CS"/>
</dbReference>
<dbReference type="AlphaFoldDB" id="A0A077ZE85"/>
<dbReference type="InterPro" id="IPR001487">
    <property type="entry name" value="Bromodomain"/>
</dbReference>
<evidence type="ECO:0000256" key="3">
    <source>
        <dbReference type="SAM" id="Coils"/>
    </source>
</evidence>
<dbReference type="GO" id="GO:0006338">
    <property type="term" value="P:chromatin remodeling"/>
    <property type="evidence" value="ECO:0007669"/>
    <property type="project" value="InterPro"/>
</dbReference>
<dbReference type="OrthoDB" id="10055895at2759"/>
<dbReference type="InterPro" id="IPR036427">
    <property type="entry name" value="Bromodomain-like_sf"/>
</dbReference>
<evidence type="ECO:0000259" key="5">
    <source>
        <dbReference type="PROSITE" id="PS50014"/>
    </source>
</evidence>
<dbReference type="STRING" id="36087.A0A077ZE85"/>
<dbReference type="GO" id="GO:0090537">
    <property type="term" value="C:CERF complex"/>
    <property type="evidence" value="ECO:0007669"/>
    <property type="project" value="InterPro"/>
</dbReference>
<evidence type="ECO:0000256" key="4">
    <source>
        <dbReference type="SAM" id="MobiDB-lite"/>
    </source>
</evidence>
<dbReference type="PANTHER" id="PTHR47092:SF1">
    <property type="entry name" value="CHROMATIN REMODELING REGULATOR CECR2"/>
    <property type="match status" value="1"/>
</dbReference>
<dbReference type="PRINTS" id="PR00503">
    <property type="entry name" value="BROMODOMAIN"/>
</dbReference>
<feature type="region of interest" description="Disordered" evidence="4">
    <location>
        <begin position="224"/>
        <end position="266"/>
    </location>
</feature>